<evidence type="ECO:0000256" key="2">
    <source>
        <dbReference type="ARBA" id="ARBA00022840"/>
    </source>
</evidence>
<dbReference type="SUPFAM" id="SSF53067">
    <property type="entry name" value="Actin-like ATPase domain"/>
    <property type="match status" value="1"/>
</dbReference>
<dbReference type="EMBL" id="JBHTCS010000001">
    <property type="protein sequence ID" value="MFC7446458.1"/>
    <property type="molecule type" value="Genomic_DNA"/>
</dbReference>
<feature type="region of interest" description="Disordered" evidence="4">
    <location>
        <begin position="342"/>
        <end position="437"/>
    </location>
</feature>
<dbReference type="PANTHER" id="PTHR42749">
    <property type="entry name" value="CELL SHAPE-DETERMINING PROTEIN MREB"/>
    <property type="match status" value="1"/>
</dbReference>
<evidence type="ECO:0000313" key="6">
    <source>
        <dbReference type="Proteomes" id="UP001596484"/>
    </source>
</evidence>
<evidence type="ECO:0000256" key="1">
    <source>
        <dbReference type="ARBA" id="ARBA00022741"/>
    </source>
</evidence>
<dbReference type="Proteomes" id="UP001596484">
    <property type="component" value="Unassembled WGS sequence"/>
</dbReference>
<evidence type="ECO:0000313" key="5">
    <source>
        <dbReference type="EMBL" id="MFC7446458.1"/>
    </source>
</evidence>
<feature type="compositionally biased region" description="Pro residues" evidence="4">
    <location>
        <begin position="374"/>
        <end position="383"/>
    </location>
</feature>
<protein>
    <submittedName>
        <fullName evidence="5">Hsp70 family protein</fullName>
    </submittedName>
</protein>
<proteinExistence type="predicted"/>
<evidence type="ECO:0000256" key="3">
    <source>
        <dbReference type="ARBA" id="ARBA00023186"/>
    </source>
</evidence>
<gene>
    <name evidence="5" type="ORF">ACFQS9_00990</name>
</gene>
<organism evidence="5 6">
    <name type="scientific">Rhodococcus daqingensis</name>
    <dbReference type="NCBI Taxonomy" id="2479363"/>
    <lineage>
        <taxon>Bacteria</taxon>
        <taxon>Bacillati</taxon>
        <taxon>Actinomycetota</taxon>
        <taxon>Actinomycetes</taxon>
        <taxon>Mycobacteriales</taxon>
        <taxon>Nocardiaceae</taxon>
        <taxon>Rhodococcus</taxon>
    </lineage>
</organism>
<dbReference type="Gene3D" id="3.90.640.10">
    <property type="entry name" value="Actin, Chain A, domain 4"/>
    <property type="match status" value="1"/>
</dbReference>
<comment type="caution">
    <text evidence="5">The sequence shown here is derived from an EMBL/GenBank/DDBJ whole genome shotgun (WGS) entry which is preliminary data.</text>
</comment>
<dbReference type="InterPro" id="IPR013126">
    <property type="entry name" value="Hsp_70_fam"/>
</dbReference>
<evidence type="ECO:0000256" key="4">
    <source>
        <dbReference type="SAM" id="MobiDB-lite"/>
    </source>
</evidence>
<dbReference type="PANTHER" id="PTHR42749:SF1">
    <property type="entry name" value="CELL SHAPE-DETERMINING PROTEIN MREB"/>
    <property type="match status" value="1"/>
</dbReference>
<accession>A0ABW2RRP1</accession>
<feature type="compositionally biased region" description="Basic and acidic residues" evidence="4">
    <location>
        <begin position="384"/>
        <end position="395"/>
    </location>
</feature>
<dbReference type="Pfam" id="PF00012">
    <property type="entry name" value="HSP70"/>
    <property type="match status" value="1"/>
</dbReference>
<dbReference type="RefSeq" id="WP_378400636.1">
    <property type="nucleotide sequence ID" value="NZ_JBHTCS010000001.1"/>
</dbReference>
<keyword evidence="3" id="KW-0143">Chaperone</keyword>
<sequence>MSAVLGVSVGSSAVRMARPDAASRRGPGGVEAFQRQVIATAPHRAEETAAQAVGVLLAQDEESVGAIGVAYATQRQADVLQQAMARQRLHNYQLIPASTAAIVRLEATGELQDHRTLVLYDLGSSGLTVSVVDRDSGEVLATERSTEIAGDYFDWLISEHQAGAQGVVSPVGADEAAAFNERCRFAKEQLSAGEAIAVPSDAGLILLSRETFESMIVVPVEGSARFARGVIAASGRRPDAVVLLGGGAHIPLVQSILRTWLNLPMVVPAEPEMVTAQGAAILATPVSVPEPAPSVSPFAATPDFQRQPAASKRHLSAAGIAAGALAAIAAIGVGLGGTVGGDSSGEGRATPAPSDNGPSTAVAPPAAAVVPGTVPTPTPAPEEPPQRRPVVREYDEGPTPPAPPPGPRPITLPMPAPFPPIELPPLPPGIELPGVPR</sequence>
<dbReference type="InterPro" id="IPR043129">
    <property type="entry name" value="ATPase_NBD"/>
</dbReference>
<keyword evidence="2" id="KW-0067">ATP-binding</keyword>
<keyword evidence="1" id="KW-0547">Nucleotide-binding</keyword>
<keyword evidence="6" id="KW-1185">Reference proteome</keyword>
<dbReference type="Gene3D" id="3.30.420.40">
    <property type="match status" value="2"/>
</dbReference>
<feature type="compositionally biased region" description="Pro residues" evidence="4">
    <location>
        <begin position="398"/>
        <end position="437"/>
    </location>
</feature>
<feature type="compositionally biased region" description="Low complexity" evidence="4">
    <location>
        <begin position="361"/>
        <end position="373"/>
    </location>
</feature>
<name>A0ABW2RRP1_9NOCA</name>
<reference evidence="6" key="1">
    <citation type="journal article" date="2019" name="Int. J. Syst. Evol. Microbiol.">
        <title>The Global Catalogue of Microorganisms (GCM) 10K type strain sequencing project: providing services to taxonomists for standard genome sequencing and annotation.</title>
        <authorList>
            <consortium name="The Broad Institute Genomics Platform"/>
            <consortium name="The Broad Institute Genome Sequencing Center for Infectious Disease"/>
            <person name="Wu L."/>
            <person name="Ma J."/>
        </authorList>
    </citation>
    <scope>NUCLEOTIDE SEQUENCE [LARGE SCALE GENOMIC DNA]</scope>
    <source>
        <strain evidence="6">ICMP 19430</strain>
    </source>
</reference>